<name>A0A0D6LVE9_9BILA</name>
<evidence type="ECO:0000313" key="2">
    <source>
        <dbReference type="Proteomes" id="UP000054495"/>
    </source>
</evidence>
<dbReference type="InterPro" id="IPR035274">
    <property type="entry name" value="DUF5352"/>
</dbReference>
<keyword evidence="2" id="KW-1185">Reference proteome</keyword>
<dbReference type="Pfam" id="PF17303">
    <property type="entry name" value="DUF5352"/>
    <property type="match status" value="2"/>
</dbReference>
<evidence type="ECO:0000313" key="1">
    <source>
        <dbReference type="EMBL" id="EPB74061.1"/>
    </source>
</evidence>
<protein>
    <submittedName>
        <fullName evidence="1">Uncharacterized protein</fullName>
    </submittedName>
</protein>
<sequence length="176" mass="19243">MANGVTDFAHGGVELNKHSNCFDGCLATGAVTQNFKVALMDSSSPYKVRDVDAKAKGSASLTNAKDDDDDPNATSCVDPQLRKEIRRVLGGAVSCKVGSTSSVRMKTKLSLSTPHHYQKVVDTLLSNLNRPGWAVNCVAFEDSGLDIYYQDMNFCDYTTSWQSYVFDIRLAKIDNT</sequence>
<gene>
    <name evidence="1" type="ORF">ANCCEY_06848</name>
</gene>
<organism evidence="1 2">
    <name type="scientific">Ancylostoma ceylanicum</name>
    <dbReference type="NCBI Taxonomy" id="53326"/>
    <lineage>
        <taxon>Eukaryota</taxon>
        <taxon>Metazoa</taxon>
        <taxon>Ecdysozoa</taxon>
        <taxon>Nematoda</taxon>
        <taxon>Chromadorea</taxon>
        <taxon>Rhabditida</taxon>
        <taxon>Rhabditina</taxon>
        <taxon>Rhabditomorpha</taxon>
        <taxon>Strongyloidea</taxon>
        <taxon>Ancylostomatidae</taxon>
        <taxon>Ancylostomatinae</taxon>
        <taxon>Ancylostoma</taxon>
    </lineage>
</organism>
<reference evidence="1 2" key="1">
    <citation type="submission" date="2013-05" db="EMBL/GenBank/DDBJ databases">
        <title>Draft genome of the parasitic nematode Anyclostoma ceylanicum.</title>
        <authorList>
            <person name="Mitreva M."/>
        </authorList>
    </citation>
    <scope>NUCLEOTIDE SEQUENCE [LARGE SCALE GENOMIC DNA]</scope>
</reference>
<proteinExistence type="predicted"/>
<dbReference type="AlphaFoldDB" id="A0A0D6LVE9"/>
<accession>A0A0D6LVE9</accession>
<dbReference type="EMBL" id="KE124958">
    <property type="protein sequence ID" value="EPB74061.1"/>
    <property type="molecule type" value="Genomic_DNA"/>
</dbReference>
<dbReference type="Proteomes" id="UP000054495">
    <property type="component" value="Unassembled WGS sequence"/>
</dbReference>